<dbReference type="Proteomes" id="UP000256379">
    <property type="component" value="Unassembled WGS sequence"/>
</dbReference>
<reference evidence="1 2" key="1">
    <citation type="submission" date="2018-04" db="EMBL/GenBank/DDBJ databases">
        <title>Novel Campyloabacter and Helicobacter Species and Strains.</title>
        <authorList>
            <person name="Mannion A.J."/>
            <person name="Shen Z."/>
            <person name="Fox J.G."/>
        </authorList>
    </citation>
    <scope>NUCLEOTIDE SEQUENCE [LARGE SCALE GENOMIC DNA]</scope>
    <source>
        <strain evidence="1 2">MIT 17-337</strain>
    </source>
</reference>
<sequence>MRGSNNLFIQPLQTQDSLLLSEILSLLIIDEKRGAKDINDIELDREKQIPDYTWFHHKSIDTHGNIIDKEPNISINNILKYQIPKSDDKNSLYQQFMALERDDDESAIDAYNEVLEILKILSINTDEKTRQFIKALNTIGENNIKALYVGINDKENTNNNNQAPALLAGATTENNNEDENKKKRPKFIGRLATTIIIEDGLWLG</sequence>
<proteinExistence type="predicted"/>
<keyword evidence="2" id="KW-1185">Reference proteome</keyword>
<name>A0A3D8I627_9HELI</name>
<comment type="caution">
    <text evidence="1">The sequence shown here is derived from an EMBL/GenBank/DDBJ whole genome shotgun (WGS) entry which is preliminary data.</text>
</comment>
<accession>A0A3D8I627</accession>
<dbReference type="AlphaFoldDB" id="A0A3D8I627"/>
<evidence type="ECO:0000313" key="2">
    <source>
        <dbReference type="Proteomes" id="UP000256379"/>
    </source>
</evidence>
<evidence type="ECO:0000313" key="1">
    <source>
        <dbReference type="EMBL" id="RDU60609.1"/>
    </source>
</evidence>
<protein>
    <submittedName>
        <fullName evidence="1">Uncharacterized protein</fullName>
    </submittedName>
</protein>
<gene>
    <name evidence="1" type="ORF">CQA53_10775</name>
</gene>
<organism evidence="1 2">
    <name type="scientific">Helicobacter didelphidarum</name>
    <dbReference type="NCBI Taxonomy" id="2040648"/>
    <lineage>
        <taxon>Bacteria</taxon>
        <taxon>Pseudomonadati</taxon>
        <taxon>Campylobacterota</taxon>
        <taxon>Epsilonproteobacteria</taxon>
        <taxon>Campylobacterales</taxon>
        <taxon>Helicobacteraceae</taxon>
        <taxon>Helicobacter</taxon>
    </lineage>
</organism>
<dbReference type="EMBL" id="NXLQ01000084">
    <property type="protein sequence ID" value="RDU60609.1"/>
    <property type="molecule type" value="Genomic_DNA"/>
</dbReference>